<dbReference type="EMBL" id="CM043027">
    <property type="protein sequence ID" value="KAI4588332.1"/>
    <property type="molecule type" value="Genomic_DNA"/>
</dbReference>
<protein>
    <submittedName>
        <fullName evidence="1">Uncharacterized protein</fullName>
    </submittedName>
</protein>
<comment type="caution">
    <text evidence="1">The sequence shown here is derived from an EMBL/GenBank/DDBJ whole genome shotgun (WGS) entry which is preliminary data.</text>
</comment>
<accession>A0ACB9VEI5</accession>
<gene>
    <name evidence="1" type="ORF">MJG53_002740</name>
</gene>
<dbReference type="Proteomes" id="UP001057279">
    <property type="component" value="Linkage Group LG02"/>
</dbReference>
<proteinExistence type="predicted"/>
<organism evidence="1 2">
    <name type="scientific">Ovis ammon polii x Ovis aries</name>
    <dbReference type="NCBI Taxonomy" id="2918886"/>
    <lineage>
        <taxon>Eukaryota</taxon>
        <taxon>Metazoa</taxon>
        <taxon>Chordata</taxon>
        <taxon>Craniata</taxon>
        <taxon>Vertebrata</taxon>
        <taxon>Euteleostomi</taxon>
        <taxon>Mammalia</taxon>
        <taxon>Eutheria</taxon>
        <taxon>Laurasiatheria</taxon>
        <taxon>Artiodactyla</taxon>
        <taxon>Ruminantia</taxon>
        <taxon>Pecora</taxon>
        <taxon>Bovidae</taxon>
        <taxon>Caprinae</taxon>
        <taxon>Ovis</taxon>
    </lineage>
</organism>
<keyword evidence="2" id="KW-1185">Reference proteome</keyword>
<reference evidence="1" key="1">
    <citation type="submission" date="2022-03" db="EMBL/GenBank/DDBJ databases">
        <title>Genomic analyses of argali, domestic sheep and their hybrids provide insights into chromosomal evolution, heterosis and genetic basis of agronomic traits.</title>
        <authorList>
            <person name="Li M."/>
        </authorList>
    </citation>
    <scope>NUCLEOTIDE SEQUENCE</scope>
    <source>
        <strain evidence="1">F1 hybrid</strain>
    </source>
</reference>
<evidence type="ECO:0000313" key="2">
    <source>
        <dbReference type="Proteomes" id="UP001057279"/>
    </source>
</evidence>
<sequence>MRGSLLWVALGILGALGKGGHTNQNPHQSFQITWTLWNGLTREANFSASLRAESMLKMERMRDGPPTPIPHITSPNGRGVELCTLNFGTGRKNGKSRMKNAFRFR</sequence>
<name>A0ACB9VEI5_9CETA</name>
<evidence type="ECO:0000313" key="1">
    <source>
        <dbReference type="EMBL" id="KAI4588332.1"/>
    </source>
</evidence>